<dbReference type="Gene3D" id="3.40.50.300">
    <property type="entry name" value="P-loop containing nucleotide triphosphate hydrolases"/>
    <property type="match status" value="1"/>
</dbReference>
<dbReference type="FunFam" id="3.40.50.300:FF:000421">
    <property type="entry name" value="Branched-chain amino acid ABC transporter ATP-binding protein"/>
    <property type="match status" value="1"/>
</dbReference>
<dbReference type="InterPro" id="IPR051120">
    <property type="entry name" value="ABC_AA/LPS_Transport"/>
</dbReference>
<evidence type="ECO:0000256" key="3">
    <source>
        <dbReference type="ARBA" id="ARBA00022840"/>
    </source>
</evidence>
<dbReference type="GO" id="GO:0005524">
    <property type="term" value="F:ATP binding"/>
    <property type="evidence" value="ECO:0007669"/>
    <property type="project" value="UniProtKB-KW"/>
</dbReference>
<dbReference type="PANTHER" id="PTHR45772:SF9">
    <property type="entry name" value="CONSERVED COMPONENT OF ABC TRANSPORTER FOR NATURAL AMINO ACIDS"/>
    <property type="match status" value="1"/>
</dbReference>
<evidence type="ECO:0000256" key="1">
    <source>
        <dbReference type="ARBA" id="ARBA00022448"/>
    </source>
</evidence>
<protein>
    <recommendedName>
        <fullName evidence="6">Probable branched-chain amino acid transport ATP-binding protein LivG</fullName>
    </recommendedName>
</protein>
<feature type="domain" description="ABC transporter" evidence="7">
    <location>
        <begin position="8"/>
        <end position="256"/>
    </location>
</feature>
<evidence type="ECO:0000259" key="7">
    <source>
        <dbReference type="PROSITE" id="PS50893"/>
    </source>
</evidence>
<accession>A0A7J3VUD5</accession>
<dbReference type="GO" id="GO:0016887">
    <property type="term" value="F:ATP hydrolysis activity"/>
    <property type="evidence" value="ECO:0007669"/>
    <property type="project" value="InterPro"/>
</dbReference>
<dbReference type="EMBL" id="DRXH01000161">
    <property type="protein sequence ID" value="HHM44570.1"/>
    <property type="molecule type" value="Genomic_DNA"/>
</dbReference>
<evidence type="ECO:0000256" key="4">
    <source>
        <dbReference type="ARBA" id="ARBA00022970"/>
    </source>
</evidence>
<evidence type="ECO:0000256" key="5">
    <source>
        <dbReference type="ARBA" id="ARBA00056071"/>
    </source>
</evidence>
<keyword evidence="2" id="KW-0547">Nucleotide-binding</keyword>
<keyword evidence="3 8" id="KW-0067">ATP-binding</keyword>
<proteinExistence type="predicted"/>
<comment type="function">
    <text evidence="5">Probable component of a branched-chain amino-acid transport system.</text>
</comment>
<evidence type="ECO:0000256" key="2">
    <source>
        <dbReference type="ARBA" id="ARBA00022741"/>
    </source>
</evidence>
<dbReference type="PROSITE" id="PS50893">
    <property type="entry name" value="ABC_TRANSPORTER_2"/>
    <property type="match status" value="1"/>
</dbReference>
<dbReference type="PANTHER" id="PTHR45772">
    <property type="entry name" value="CONSERVED COMPONENT OF ABC TRANSPORTER FOR NATURAL AMINO ACIDS-RELATED"/>
    <property type="match status" value="1"/>
</dbReference>
<dbReference type="GO" id="GO:0006865">
    <property type="term" value="P:amino acid transport"/>
    <property type="evidence" value="ECO:0007669"/>
    <property type="project" value="UniProtKB-KW"/>
</dbReference>
<dbReference type="InterPro" id="IPR003439">
    <property type="entry name" value="ABC_transporter-like_ATP-bd"/>
</dbReference>
<comment type="caution">
    <text evidence="8">The sequence shown here is derived from an EMBL/GenBank/DDBJ whole genome shotgun (WGS) entry which is preliminary data.</text>
</comment>
<dbReference type="Pfam" id="PF00005">
    <property type="entry name" value="ABC_tran"/>
    <property type="match status" value="1"/>
</dbReference>
<dbReference type="GO" id="GO:0005886">
    <property type="term" value="C:plasma membrane"/>
    <property type="evidence" value="ECO:0007669"/>
    <property type="project" value="TreeGrafter"/>
</dbReference>
<organism evidence="8">
    <name type="scientific">Caldiarchaeum subterraneum</name>
    <dbReference type="NCBI Taxonomy" id="311458"/>
    <lineage>
        <taxon>Archaea</taxon>
        <taxon>Nitrososphaerota</taxon>
        <taxon>Candidatus Caldarchaeales</taxon>
        <taxon>Candidatus Caldarchaeaceae</taxon>
        <taxon>Candidatus Caldarchaeum</taxon>
    </lineage>
</organism>
<dbReference type="SMART" id="SM00382">
    <property type="entry name" value="AAA"/>
    <property type="match status" value="1"/>
</dbReference>
<dbReference type="PROSITE" id="PS00211">
    <property type="entry name" value="ABC_TRANSPORTER_1"/>
    <property type="match status" value="1"/>
</dbReference>
<gene>
    <name evidence="8" type="ORF">ENM31_04665</name>
</gene>
<evidence type="ECO:0000256" key="6">
    <source>
        <dbReference type="ARBA" id="ARBA00072811"/>
    </source>
</evidence>
<dbReference type="InterPro" id="IPR003593">
    <property type="entry name" value="AAA+_ATPase"/>
</dbReference>
<dbReference type="AlphaFoldDB" id="A0A7J3VUD5"/>
<name>A0A7J3VUD5_CALS0</name>
<evidence type="ECO:0000313" key="8">
    <source>
        <dbReference type="EMBL" id="HHM44570.1"/>
    </source>
</evidence>
<keyword evidence="1" id="KW-0813">Transport</keyword>
<dbReference type="InterPro" id="IPR017871">
    <property type="entry name" value="ABC_transporter-like_CS"/>
</dbReference>
<dbReference type="SUPFAM" id="SSF52540">
    <property type="entry name" value="P-loop containing nucleoside triphosphate hydrolases"/>
    <property type="match status" value="1"/>
</dbReference>
<dbReference type="InterPro" id="IPR027417">
    <property type="entry name" value="P-loop_NTPase"/>
</dbReference>
<reference evidence="8" key="1">
    <citation type="journal article" date="2020" name="mSystems">
        <title>Genome- and Community-Level Interaction Insights into Carbon Utilization and Element Cycling Functions of Hydrothermarchaeota in Hydrothermal Sediment.</title>
        <authorList>
            <person name="Zhou Z."/>
            <person name="Liu Y."/>
            <person name="Xu W."/>
            <person name="Pan J."/>
            <person name="Luo Z.H."/>
            <person name="Li M."/>
        </authorList>
    </citation>
    <scope>NUCLEOTIDE SEQUENCE [LARGE SCALE GENOMIC DNA]</scope>
    <source>
        <strain evidence="8">SpSt-1074</strain>
    </source>
</reference>
<dbReference type="CDD" id="cd03219">
    <property type="entry name" value="ABC_Mj1267_LivG_branched"/>
    <property type="match status" value="1"/>
</dbReference>
<keyword evidence="4" id="KW-0029">Amino-acid transport</keyword>
<sequence>MSNDNSILETRNVSLSFGGLRAVDDVSLRVECSKIFGLIGPNGSGKTSLFNLITGVYRPDSGAIFFEGRNITGLKPHQIFRLGVGRSFQFPRVFFKMTVLDNLVFAARSQLGDNPAAAVFMRRRFQRQEREFIERALGILDNLGLAGYSERMPSELSGGQLKLLELGRALMSNPKLLLLDEPAAGVSPVLVAKIFEVIKHYRDVEGLTVFLIEHRLNVVEEFTDWVYVMHRGRVYLSGRPAEVLMDKKLMSIYVAEERAVD</sequence>